<dbReference type="GO" id="GO:0005829">
    <property type="term" value="C:cytosol"/>
    <property type="evidence" value="ECO:0007669"/>
    <property type="project" value="TreeGrafter"/>
</dbReference>
<feature type="compositionally biased region" description="Polar residues" evidence="18">
    <location>
        <begin position="468"/>
        <end position="486"/>
    </location>
</feature>
<comment type="catalytic activity">
    <reaction evidence="14 16">
        <text>an organic molecule + reduced [NADPH--hemoprotein reductase] + O2 = an alcohol + oxidized [NADPH--hemoprotein reductase] + H2O + H(+)</text>
        <dbReference type="Rhea" id="RHEA:17149"/>
        <dbReference type="Rhea" id="RHEA-COMP:11964"/>
        <dbReference type="Rhea" id="RHEA-COMP:11965"/>
        <dbReference type="ChEBI" id="CHEBI:15377"/>
        <dbReference type="ChEBI" id="CHEBI:15378"/>
        <dbReference type="ChEBI" id="CHEBI:15379"/>
        <dbReference type="ChEBI" id="CHEBI:30879"/>
        <dbReference type="ChEBI" id="CHEBI:57618"/>
        <dbReference type="ChEBI" id="CHEBI:58210"/>
        <dbReference type="ChEBI" id="CHEBI:142491"/>
        <dbReference type="EC" id="1.14.14.1"/>
    </reaction>
</comment>
<dbReference type="InterPro" id="IPR036396">
    <property type="entry name" value="Cyt_P450_sf"/>
</dbReference>
<dbReference type="Pfam" id="PF00175">
    <property type="entry name" value="NAD_binding_1"/>
    <property type="match status" value="1"/>
</dbReference>
<evidence type="ECO:0000256" key="9">
    <source>
        <dbReference type="ARBA" id="ARBA00022857"/>
    </source>
</evidence>
<keyword evidence="7 16" id="KW-0479">Metal-binding</keyword>
<feature type="domain" description="Flavodoxin-like" evidence="19">
    <location>
        <begin position="500"/>
        <end position="642"/>
    </location>
</feature>
<dbReference type="GeneID" id="55968674"/>
<keyword evidence="8 16" id="KW-0274">FAD</keyword>
<evidence type="ECO:0000256" key="3">
    <source>
        <dbReference type="ARBA" id="ARBA00022448"/>
    </source>
</evidence>
<dbReference type="EC" id="1.6.2.4" evidence="16"/>
<dbReference type="PIRSF" id="PIRSF000209">
    <property type="entry name" value="Bifunctional_P450_P450R"/>
    <property type="match status" value="1"/>
</dbReference>
<dbReference type="InterPro" id="IPR017972">
    <property type="entry name" value="Cyt_P450_CS"/>
</dbReference>
<dbReference type="InterPro" id="IPR023206">
    <property type="entry name" value="Bifunctional_P450_P450_red"/>
</dbReference>
<reference evidence="21" key="1">
    <citation type="submission" date="2020-03" db="EMBL/GenBank/DDBJ databases">
        <title>Site-based positive gene gene selection in Geosmithia morbida across the United States reveals a broad range of putative effectors and factors for local host and environmental adapation.</title>
        <authorList>
            <person name="Onufrak A."/>
            <person name="Murdoch R.W."/>
            <person name="Gazis R."/>
            <person name="Huff M."/>
            <person name="Staton M."/>
            <person name="Klingeman W."/>
            <person name="Hadziabdic D."/>
        </authorList>
    </citation>
    <scope>NUCLEOTIDE SEQUENCE</scope>
    <source>
        <strain evidence="21">1262</strain>
    </source>
</reference>
<dbReference type="PANTHER" id="PTHR19384:SF127">
    <property type="entry name" value="BIFUNCTIONAL CYTOCHROME P450_NADPH--P450 REDUCTASE"/>
    <property type="match status" value="1"/>
</dbReference>
<dbReference type="PRINTS" id="PR00463">
    <property type="entry name" value="EP450I"/>
</dbReference>
<keyword evidence="10 16" id="KW-0249">Electron transport</keyword>
<keyword evidence="22" id="KW-1185">Reference proteome</keyword>
<keyword evidence="11 16" id="KW-0560">Oxidoreductase</keyword>
<comment type="similarity">
    <text evidence="2 16">In the N-terminal section; belongs to the cytochrome P450 family.</text>
</comment>
<dbReference type="EMBL" id="JAANYQ010000014">
    <property type="protein sequence ID" value="KAF4120958.1"/>
    <property type="molecule type" value="Genomic_DNA"/>
</dbReference>
<dbReference type="CDD" id="cd11068">
    <property type="entry name" value="CYP120A1"/>
    <property type="match status" value="1"/>
</dbReference>
<dbReference type="SUPFAM" id="SSF63380">
    <property type="entry name" value="Riboflavin synthase domain-like"/>
    <property type="match status" value="1"/>
</dbReference>
<dbReference type="InterPro" id="IPR017938">
    <property type="entry name" value="Riboflavin_synthase-like_b-brl"/>
</dbReference>
<sequence length="1070" mass="118839">MAELVPVPEPPGLPLIGHTTLIDSEFPLGSFLALSEKYGEIFRLRFPGRSVVFVSTHALADEICDERRFKKVPTGALTEVRNGVNDGLFTAHIEEPNWGIAHRVLMPAFGPLNIRAMFGEMHDISTQLAMKWARHGPREPILASEDFTRLTLDAIALCAMGFRFNSFYSYEMHPFLDAMASFLKISGDKTRRALPAWYYRKTDEKFKADIEILRRTADEVLQGRKAGNSDRKDLLNAMLKGVDPQTGQSMTDQSITDNLITFLIAGHETTSGLLSYVFYLLLQDPRVYRKAQDEVDNVIGKGPIKVEHMSKLPYIAAAWYQVLRETLRLQSTIPIIGLKPIGEQILGGKYKVNAGEGCVLMMRPVHTDPAVYGDDALEFKPERMVDENFEKLPKNAWKPFGNGVRACIGRPFAWQEALMVMAMLLQNFNFVMDDPSYRLTHKQTLTIKPKDFYIRAILRDGLTPTSLSARLAGTPNTGQEDNSAQNGGVEESASGPGQPISVFYGSNSGTCETLARRIAADAPRHGFKVTAVDCMDVANGNIPKDQPVVFLTASYEGEPPDNARHFVSYLENLEDKKALEGVNYAVFGCGHHDWTSTFYRIPKLVDSALNENGATRLAESGFADAGGADVFVAFETWEDSTFWPALKEKYGIETANGANDEQLSLTVAVTNPRSEVLHTDVQLAQVIETRILTADGEPIKKHIEIKLPSDSSYRSGDYLAVLPINPRETVARAMRRFELPWDSHLEIEGGGHVDLPTEKSLPAFDIFGSYVELAQPATKRNILALAASTEDEADKAMLKDLADASYEKEILEKRMSVLDLLETYPSAKLSLGSFLAMLPRMRIRQYSISSSPLWKPNHVTLTFSLLNEPSKSGHGSYVGVATSYLASLQAGDKLPVSIKQSHASFHLPQDQGSTPIICVAAGTGLAPFRGFIQERAALIEAGRKVAPLVLYYGCREPGRDDLYADELAKWEKLGAVKVKHTYSRTPDKSDGNKYVQEAIWADRREVGELWENGAKVFVCGSKRLSTGVQDVAIRMTRAKGKLVGKEVSEEEAFKWWQELRNVRYATDVFE</sequence>
<evidence type="ECO:0000256" key="15">
    <source>
        <dbReference type="ARBA" id="ARBA00049342"/>
    </source>
</evidence>
<dbReference type="SUPFAM" id="SSF48264">
    <property type="entry name" value="Cytochrome P450"/>
    <property type="match status" value="1"/>
</dbReference>
<dbReference type="InterPro" id="IPR039261">
    <property type="entry name" value="FNR_nucleotide-bd"/>
</dbReference>
<dbReference type="InterPro" id="IPR001433">
    <property type="entry name" value="OxRdtase_FAD/NAD-bd"/>
</dbReference>
<dbReference type="Proteomes" id="UP000749293">
    <property type="component" value="Unassembled WGS sequence"/>
</dbReference>
<dbReference type="EC" id="1.14.14.1" evidence="16"/>
<evidence type="ECO:0000256" key="11">
    <source>
        <dbReference type="ARBA" id="ARBA00023002"/>
    </source>
</evidence>
<evidence type="ECO:0000313" key="21">
    <source>
        <dbReference type="EMBL" id="KAF4120958.1"/>
    </source>
</evidence>
<feature type="domain" description="FAD-binding FR-type" evidence="20">
    <location>
        <begin position="679"/>
        <end position="908"/>
    </location>
</feature>
<name>A0A9P4YSK8_9HYPO</name>
<dbReference type="CDD" id="cd06206">
    <property type="entry name" value="bifunctional_CYPOR"/>
    <property type="match status" value="1"/>
</dbReference>
<protein>
    <recommendedName>
        <fullName evidence="16">Bifunctional cytochrome P450/NADPH--P450 reductase</fullName>
    </recommendedName>
    <domain>
        <recommendedName>
            <fullName evidence="16">Cytochrome P450</fullName>
            <ecNumber evidence="16">1.14.14.1</ecNumber>
        </recommendedName>
    </domain>
    <domain>
        <recommendedName>
            <fullName evidence="16">NADPH--cytochrome P450 reductase</fullName>
            <ecNumber evidence="16">1.6.2.4</ecNumber>
        </recommendedName>
    </domain>
</protein>
<dbReference type="GO" id="GO:0003958">
    <property type="term" value="F:NADPH-hemoprotein reductase activity"/>
    <property type="evidence" value="ECO:0007669"/>
    <property type="project" value="UniProtKB-UniRule"/>
</dbReference>
<feature type="region of interest" description="Disordered" evidence="18">
    <location>
        <begin position="468"/>
        <end position="496"/>
    </location>
</feature>
<dbReference type="FunFam" id="2.40.30.10:FF:000198">
    <property type="entry name" value="Bifunctional cytochrome P450/NADPH--P450 reductase"/>
    <property type="match status" value="1"/>
</dbReference>
<evidence type="ECO:0000256" key="16">
    <source>
        <dbReference type="PIRNR" id="PIRNR000209"/>
    </source>
</evidence>
<dbReference type="PROSITE" id="PS50902">
    <property type="entry name" value="FLAVODOXIN_LIKE"/>
    <property type="match status" value="1"/>
</dbReference>
<evidence type="ECO:0000256" key="8">
    <source>
        <dbReference type="ARBA" id="ARBA00022827"/>
    </source>
</evidence>
<dbReference type="Gene3D" id="3.40.50.80">
    <property type="entry name" value="Nucleotide-binding domain of ferredoxin-NADP reductase (FNR) module"/>
    <property type="match status" value="1"/>
</dbReference>
<keyword evidence="6 16" id="KW-0288">FMN</keyword>
<dbReference type="PROSITE" id="PS51384">
    <property type="entry name" value="FAD_FR"/>
    <property type="match status" value="1"/>
</dbReference>
<dbReference type="PROSITE" id="PS00086">
    <property type="entry name" value="CYTOCHROME_P450"/>
    <property type="match status" value="1"/>
</dbReference>
<comment type="cofactor">
    <cofactor evidence="1 16 17">
        <name>heme</name>
        <dbReference type="ChEBI" id="CHEBI:30413"/>
    </cofactor>
</comment>
<evidence type="ECO:0000256" key="13">
    <source>
        <dbReference type="ARBA" id="ARBA00023033"/>
    </source>
</evidence>
<dbReference type="PRINTS" id="PR00385">
    <property type="entry name" value="P450"/>
</dbReference>
<dbReference type="InterPro" id="IPR001128">
    <property type="entry name" value="Cyt_P450"/>
</dbReference>
<keyword evidence="13 16" id="KW-0503">Monooxygenase</keyword>
<keyword evidence="4 16" id="KW-0349">Heme</keyword>
<keyword evidence="9 16" id="KW-0521">NADP</keyword>
<evidence type="ECO:0000256" key="17">
    <source>
        <dbReference type="PIRSR" id="PIRSR000209-1"/>
    </source>
</evidence>
<proteinExistence type="inferred from homology"/>
<dbReference type="Gene3D" id="1.10.630.10">
    <property type="entry name" value="Cytochrome P450"/>
    <property type="match status" value="1"/>
</dbReference>
<evidence type="ECO:0000256" key="18">
    <source>
        <dbReference type="SAM" id="MobiDB-lite"/>
    </source>
</evidence>
<dbReference type="Pfam" id="PF00067">
    <property type="entry name" value="p450"/>
    <property type="match status" value="1"/>
</dbReference>
<dbReference type="GO" id="GO:0020037">
    <property type="term" value="F:heme binding"/>
    <property type="evidence" value="ECO:0007669"/>
    <property type="project" value="UniProtKB-UniRule"/>
</dbReference>
<feature type="binding site" description="axial binding residue" evidence="17">
    <location>
        <position position="407"/>
    </location>
    <ligand>
        <name>heme</name>
        <dbReference type="ChEBI" id="CHEBI:30413"/>
    </ligand>
    <ligandPart>
        <name>Fe</name>
        <dbReference type="ChEBI" id="CHEBI:18248"/>
    </ligandPart>
</feature>
<dbReference type="Pfam" id="PF00667">
    <property type="entry name" value="FAD_binding_1"/>
    <property type="match status" value="1"/>
</dbReference>
<evidence type="ECO:0000256" key="2">
    <source>
        <dbReference type="ARBA" id="ARBA00010018"/>
    </source>
</evidence>
<evidence type="ECO:0000259" key="20">
    <source>
        <dbReference type="PROSITE" id="PS51384"/>
    </source>
</evidence>
<evidence type="ECO:0000313" key="22">
    <source>
        <dbReference type="Proteomes" id="UP000749293"/>
    </source>
</evidence>
<evidence type="ECO:0000256" key="5">
    <source>
        <dbReference type="ARBA" id="ARBA00022630"/>
    </source>
</evidence>
<dbReference type="InterPro" id="IPR017927">
    <property type="entry name" value="FAD-bd_FR_type"/>
</dbReference>
<keyword evidence="5 16" id="KW-0285">Flavoprotein</keyword>
<dbReference type="Gene3D" id="1.20.990.10">
    <property type="entry name" value="NADPH-cytochrome p450 Reductase, Chain A, domain 3"/>
    <property type="match status" value="1"/>
</dbReference>
<comment type="caution">
    <text evidence="21">The sequence shown here is derived from an EMBL/GenBank/DDBJ whole genome shotgun (WGS) entry which is preliminary data.</text>
</comment>
<keyword evidence="3 16" id="KW-0813">Transport</keyword>
<dbReference type="Gene3D" id="3.40.50.360">
    <property type="match status" value="1"/>
</dbReference>
<dbReference type="GO" id="GO:0010181">
    <property type="term" value="F:FMN binding"/>
    <property type="evidence" value="ECO:0007669"/>
    <property type="project" value="UniProtKB-UniRule"/>
</dbReference>
<organism evidence="21 22">
    <name type="scientific">Geosmithia morbida</name>
    <dbReference type="NCBI Taxonomy" id="1094350"/>
    <lineage>
        <taxon>Eukaryota</taxon>
        <taxon>Fungi</taxon>
        <taxon>Dikarya</taxon>
        <taxon>Ascomycota</taxon>
        <taxon>Pezizomycotina</taxon>
        <taxon>Sordariomycetes</taxon>
        <taxon>Hypocreomycetidae</taxon>
        <taxon>Hypocreales</taxon>
        <taxon>Bionectriaceae</taxon>
        <taxon>Geosmithia</taxon>
    </lineage>
</organism>
<keyword evidence="12 16" id="KW-0408">Iron</keyword>
<dbReference type="OrthoDB" id="1470350at2759"/>
<dbReference type="InterPro" id="IPR003097">
    <property type="entry name" value="CysJ-like_FAD-binding"/>
</dbReference>
<dbReference type="GO" id="GO:0070330">
    <property type="term" value="F:aromatase activity"/>
    <property type="evidence" value="ECO:0007669"/>
    <property type="project" value="UniProtKB-UniRule"/>
</dbReference>
<dbReference type="RefSeq" id="XP_035319610.1">
    <property type="nucleotide sequence ID" value="XM_035464424.1"/>
</dbReference>
<evidence type="ECO:0000256" key="4">
    <source>
        <dbReference type="ARBA" id="ARBA00022617"/>
    </source>
</evidence>
<accession>A0A9P4YSK8</accession>
<dbReference type="Gene3D" id="2.40.30.10">
    <property type="entry name" value="Translation factors"/>
    <property type="match status" value="1"/>
</dbReference>
<dbReference type="GO" id="GO:0005506">
    <property type="term" value="F:iron ion binding"/>
    <property type="evidence" value="ECO:0007669"/>
    <property type="project" value="UniProtKB-UniRule"/>
</dbReference>
<gene>
    <name evidence="21" type="ORF">GMORB2_2444</name>
</gene>
<evidence type="ECO:0000256" key="14">
    <source>
        <dbReference type="ARBA" id="ARBA00047827"/>
    </source>
</evidence>
<dbReference type="PANTHER" id="PTHR19384">
    <property type="entry name" value="NITRIC OXIDE SYNTHASE-RELATED"/>
    <property type="match status" value="1"/>
</dbReference>
<dbReference type="InterPro" id="IPR002401">
    <property type="entry name" value="Cyt_P450_E_grp-I"/>
</dbReference>
<evidence type="ECO:0000256" key="7">
    <source>
        <dbReference type="ARBA" id="ARBA00022723"/>
    </source>
</evidence>
<evidence type="ECO:0000259" key="19">
    <source>
        <dbReference type="PROSITE" id="PS50902"/>
    </source>
</evidence>
<dbReference type="Pfam" id="PF00258">
    <property type="entry name" value="Flavodoxin_1"/>
    <property type="match status" value="1"/>
</dbReference>
<dbReference type="SUPFAM" id="SSF52343">
    <property type="entry name" value="Ferredoxin reductase-like, C-terminal NADP-linked domain"/>
    <property type="match status" value="1"/>
</dbReference>
<dbReference type="InterPro" id="IPR023173">
    <property type="entry name" value="NADPH_Cyt_P450_Rdtase_alpha"/>
</dbReference>
<evidence type="ECO:0000256" key="12">
    <source>
        <dbReference type="ARBA" id="ARBA00023004"/>
    </source>
</evidence>
<comment type="cofactor">
    <cofactor evidence="16">
        <name>FAD</name>
        <dbReference type="ChEBI" id="CHEBI:57692"/>
    </cofactor>
    <cofactor evidence="16">
        <name>FMN</name>
        <dbReference type="ChEBI" id="CHEBI:58210"/>
    </cofactor>
</comment>
<dbReference type="SUPFAM" id="SSF52218">
    <property type="entry name" value="Flavoproteins"/>
    <property type="match status" value="1"/>
</dbReference>
<evidence type="ECO:0000256" key="10">
    <source>
        <dbReference type="ARBA" id="ARBA00022982"/>
    </source>
</evidence>
<dbReference type="InterPro" id="IPR029039">
    <property type="entry name" value="Flavoprotein-like_sf"/>
</dbReference>
<evidence type="ECO:0000256" key="6">
    <source>
        <dbReference type="ARBA" id="ARBA00022643"/>
    </source>
</evidence>
<dbReference type="AlphaFoldDB" id="A0A9P4YSK8"/>
<dbReference type="InterPro" id="IPR008254">
    <property type="entry name" value="Flavodoxin/NO_synth"/>
</dbReference>
<evidence type="ECO:0000256" key="1">
    <source>
        <dbReference type="ARBA" id="ARBA00001971"/>
    </source>
</evidence>
<dbReference type="GO" id="GO:0050660">
    <property type="term" value="F:flavin adenine dinucleotide binding"/>
    <property type="evidence" value="ECO:0007669"/>
    <property type="project" value="TreeGrafter"/>
</dbReference>
<dbReference type="FunFam" id="1.10.630.10:FF:000040">
    <property type="entry name" value="Bifunctional cytochrome P450/NADPH--P450 reductase"/>
    <property type="match status" value="1"/>
</dbReference>
<comment type="catalytic activity">
    <reaction evidence="15 16">
        <text>2 oxidized [cytochrome P450] + NADPH = 2 reduced [cytochrome P450] + NADP(+) + H(+)</text>
        <dbReference type="Rhea" id="RHEA:24040"/>
        <dbReference type="Rhea" id="RHEA-COMP:14627"/>
        <dbReference type="Rhea" id="RHEA-COMP:14628"/>
        <dbReference type="ChEBI" id="CHEBI:15378"/>
        <dbReference type="ChEBI" id="CHEBI:55376"/>
        <dbReference type="ChEBI" id="CHEBI:57783"/>
        <dbReference type="ChEBI" id="CHEBI:58349"/>
        <dbReference type="ChEBI" id="CHEBI:60344"/>
        <dbReference type="EC" id="1.6.2.4"/>
    </reaction>
</comment>